<evidence type="ECO:0000256" key="8">
    <source>
        <dbReference type="ARBA" id="ARBA00023242"/>
    </source>
</evidence>
<organism evidence="12 17">
    <name type="scientific">Penicillium nalgiovense</name>
    <dbReference type="NCBI Taxonomy" id="60175"/>
    <lineage>
        <taxon>Eukaryota</taxon>
        <taxon>Fungi</taxon>
        <taxon>Dikarya</taxon>
        <taxon>Ascomycota</taxon>
        <taxon>Pezizomycotina</taxon>
        <taxon>Eurotiomycetes</taxon>
        <taxon>Eurotiomycetidae</taxon>
        <taxon>Eurotiales</taxon>
        <taxon>Aspergillaceae</taxon>
        <taxon>Penicillium</taxon>
    </lineage>
</organism>
<dbReference type="Pfam" id="PF05699">
    <property type="entry name" value="Dimer_Tnp_hAT"/>
    <property type="match status" value="1"/>
</dbReference>
<feature type="region of interest" description="Disordered" evidence="10">
    <location>
        <begin position="1"/>
        <end position="59"/>
    </location>
</feature>
<dbReference type="GO" id="GO:0008270">
    <property type="term" value="F:zinc ion binding"/>
    <property type="evidence" value="ECO:0007669"/>
    <property type="project" value="UniProtKB-KW"/>
</dbReference>
<evidence type="ECO:0000256" key="6">
    <source>
        <dbReference type="ARBA" id="ARBA00023125"/>
    </source>
</evidence>
<evidence type="ECO:0000313" key="13">
    <source>
        <dbReference type="EMBL" id="OQE64565.1"/>
    </source>
</evidence>
<evidence type="ECO:0000256" key="9">
    <source>
        <dbReference type="PROSITE-ProRule" id="PRU00027"/>
    </source>
</evidence>
<dbReference type="SUPFAM" id="SSF53098">
    <property type="entry name" value="Ribonuclease H-like"/>
    <property type="match status" value="1"/>
</dbReference>
<protein>
    <recommendedName>
        <fullName evidence="11">BED-type domain-containing protein</fullName>
    </recommendedName>
</protein>
<evidence type="ECO:0000313" key="15">
    <source>
        <dbReference type="EMBL" id="OQE70219.1"/>
    </source>
</evidence>
<keyword evidence="17" id="KW-1185">Reference proteome</keyword>
<dbReference type="Proteomes" id="UP000191691">
    <property type="component" value="Unassembled WGS sequence"/>
</dbReference>
<dbReference type="EMBL" id="MOOB01000222">
    <property type="protein sequence ID" value="OQE64565.1"/>
    <property type="molecule type" value="Genomic_DNA"/>
</dbReference>
<evidence type="ECO:0000313" key="12">
    <source>
        <dbReference type="EMBL" id="OQE59292.1"/>
    </source>
</evidence>
<accession>A0A1V6W8Q7</accession>
<gene>
    <name evidence="16" type="ORF">PENNAL_c0096G01970</name>
    <name evidence="15" type="ORF">PENNAL_c0119G09097</name>
    <name evidence="14" type="ORF">PENNAL_c0169G02646</name>
    <name evidence="13" type="ORF">PENNAL_c0222G07910</name>
    <name evidence="12" type="ORF">PENNAL_c0328G09913</name>
</gene>
<keyword evidence="8" id="KW-0539">Nucleus</keyword>
<evidence type="ECO:0000313" key="16">
    <source>
        <dbReference type="EMBL" id="OQE72429.1"/>
    </source>
</evidence>
<dbReference type="PANTHER" id="PTHR46481:SF10">
    <property type="entry name" value="ZINC FINGER BED DOMAIN-CONTAINING PROTEIN 39"/>
    <property type="match status" value="1"/>
</dbReference>
<evidence type="ECO:0000256" key="1">
    <source>
        <dbReference type="ARBA" id="ARBA00004123"/>
    </source>
</evidence>
<feature type="region of interest" description="Disordered" evidence="10">
    <location>
        <begin position="397"/>
        <end position="416"/>
    </location>
</feature>
<evidence type="ECO:0000256" key="5">
    <source>
        <dbReference type="ARBA" id="ARBA00023015"/>
    </source>
</evidence>
<keyword evidence="2" id="KW-0479">Metal-binding</keyword>
<dbReference type="InterPro" id="IPR052035">
    <property type="entry name" value="ZnF_BED_domain_contain"/>
</dbReference>
<dbReference type="EMBL" id="MOOB01000169">
    <property type="protein sequence ID" value="OQE67548.1"/>
    <property type="molecule type" value="Genomic_DNA"/>
</dbReference>
<feature type="domain" description="BED-type" evidence="11">
    <location>
        <begin position="117"/>
        <end position="177"/>
    </location>
</feature>
<dbReference type="GO" id="GO:0046983">
    <property type="term" value="F:protein dimerization activity"/>
    <property type="evidence" value="ECO:0007669"/>
    <property type="project" value="InterPro"/>
</dbReference>
<keyword evidence="3 9" id="KW-0863">Zinc-finger</keyword>
<comment type="caution">
    <text evidence="12">The sequence shown here is derived from an EMBL/GenBank/DDBJ whole genome shotgun (WGS) entry which is preliminary data.</text>
</comment>
<dbReference type="EMBL" id="MOOB01000119">
    <property type="protein sequence ID" value="OQE70219.1"/>
    <property type="molecule type" value="Genomic_DNA"/>
</dbReference>
<evidence type="ECO:0000256" key="7">
    <source>
        <dbReference type="ARBA" id="ARBA00023163"/>
    </source>
</evidence>
<dbReference type="EMBL" id="MOOB01000328">
    <property type="protein sequence ID" value="OQE59292.1"/>
    <property type="molecule type" value="Genomic_DNA"/>
</dbReference>
<evidence type="ECO:0000256" key="2">
    <source>
        <dbReference type="ARBA" id="ARBA00022723"/>
    </source>
</evidence>
<keyword evidence="7" id="KW-0804">Transcription</keyword>
<evidence type="ECO:0000256" key="4">
    <source>
        <dbReference type="ARBA" id="ARBA00022833"/>
    </source>
</evidence>
<keyword evidence="4" id="KW-0862">Zinc</keyword>
<evidence type="ECO:0000313" key="17">
    <source>
        <dbReference type="Proteomes" id="UP000191691"/>
    </source>
</evidence>
<keyword evidence="6" id="KW-0238">DNA-binding</keyword>
<reference evidence="12" key="1">
    <citation type="submission" date="2016-10" db="EMBL/GenBank/DDBJ databases">
        <title>Uncovering the secondary metabolism of Penicillium species provides insights into the evolution of 6-MSA pathways.</title>
        <authorList>
            <person name="Nielsen J.C."/>
            <person name="Nielsen J."/>
        </authorList>
    </citation>
    <scope>NUCLEOTIDE SEQUENCE [LARGE SCALE GENOMIC DNA]</scope>
    <source>
        <strain evidence="12">IBT 13039</strain>
    </source>
</reference>
<dbReference type="InterPro" id="IPR008906">
    <property type="entry name" value="HATC_C_dom"/>
</dbReference>
<dbReference type="InterPro" id="IPR003656">
    <property type="entry name" value="Znf_BED"/>
</dbReference>
<dbReference type="InterPro" id="IPR012337">
    <property type="entry name" value="RNaseH-like_sf"/>
</dbReference>
<comment type="subcellular location">
    <subcellularLocation>
        <location evidence="1">Nucleus</location>
    </subcellularLocation>
</comment>
<keyword evidence="5" id="KW-0805">Transcription regulation</keyword>
<evidence type="ECO:0000256" key="3">
    <source>
        <dbReference type="ARBA" id="ARBA00022771"/>
    </source>
</evidence>
<evidence type="ECO:0000313" key="14">
    <source>
        <dbReference type="EMBL" id="OQE67548.1"/>
    </source>
</evidence>
<feature type="compositionally biased region" description="Low complexity" evidence="10">
    <location>
        <begin position="825"/>
        <end position="838"/>
    </location>
</feature>
<proteinExistence type="predicted"/>
<evidence type="ECO:0000256" key="10">
    <source>
        <dbReference type="SAM" id="MobiDB-lite"/>
    </source>
</evidence>
<dbReference type="EMBL" id="MOOB01000096">
    <property type="protein sequence ID" value="OQE72429.1"/>
    <property type="molecule type" value="Genomic_DNA"/>
</dbReference>
<evidence type="ECO:0000259" key="11">
    <source>
        <dbReference type="PROSITE" id="PS50808"/>
    </source>
</evidence>
<sequence>MSYSQASRSQYEASQHANSFIDSDLPQSDESLDALSSQSIAQSTPVSDTPPPPQYPRAPDLLQRVGKLFQPSYILYNCDKTDPMMETSRIQSLKWWLMTEFGSKKELQKSIRWDTIQKKSDVWSSFDQVANARTGEPKVMCTRCQSVVVHPRFNRSGPSPMKNHLNSAYCTQPRKTTKQSIDQLLREMPRQSTSTEFSQTTLQKKILKFITTTRLPFRTVEHPEFKELLQYTRLATSELNISSARSLRRLLDNEVQEQQQSVLSKLPPGSSLSIALDCWTSPFGQAFMAITGYFLDQDWNYCEVLLGFEHIQGSHTGTQLSETVIRIFQEHGITHRVLSITTDNASNNNTMVQGVQEMVQSQALHNTSVFRVPCIVHVIQLSLKDLLGKIKANPKNAEAESEWSDERTKSLQSAPGHASGNIVATLKKIRELAVFITASPQRREAFRALQTTEPKLLPIQDVRTRWNSTFFMLERAKKLQRVFNQYCSTHQYVQFQLGQEEWRQVEYLLLVTKPFFHYTKILSKTQDVTVHSVFSIYKELFSHLDDVTELLERKTVSWKKRMLQALQAAKQKLSKYYRATDSESFGAVYAIATILCPSKKLRFFEGDNWKEKNEKGEDINWMEIYRDKLQKEFDQYQQRITRHKEPSQAQPSQEADEEELDLMMELHATLQSEIDRPEDEITRYLAQGLTKGKPRVFWKEHEHEYPVLAAMARDTLATPASGAGVERLFNCARDVCHYRRGQLKPETIRSLMLHLFASKFELQQTELEMIKEYLSSGEAAILDQTWKPTPSLNDIEPISENEEDGNQTEDGSDDSENDLGDNHTVEQVTPTPVTTQGKQPRRKRPHSAVEPQDDGDNDLPLPEMPTEGSTQGRSGRIRKKPKQPDGFEFDNL</sequence>
<feature type="compositionally biased region" description="Acidic residues" evidence="10">
    <location>
        <begin position="797"/>
        <end position="819"/>
    </location>
</feature>
<name>A0A1V6W8Q7_PENNA</name>
<dbReference type="GO" id="GO:0003677">
    <property type="term" value="F:DNA binding"/>
    <property type="evidence" value="ECO:0007669"/>
    <property type="project" value="UniProtKB-KW"/>
</dbReference>
<dbReference type="GO" id="GO:0005634">
    <property type="term" value="C:nucleus"/>
    <property type="evidence" value="ECO:0007669"/>
    <property type="project" value="UniProtKB-SubCell"/>
</dbReference>
<dbReference type="PROSITE" id="PS50808">
    <property type="entry name" value="ZF_BED"/>
    <property type="match status" value="1"/>
</dbReference>
<dbReference type="PANTHER" id="PTHR46481">
    <property type="entry name" value="ZINC FINGER BED DOMAIN-CONTAINING PROTEIN 4"/>
    <property type="match status" value="1"/>
</dbReference>
<dbReference type="OMA" id="EITYNIY"/>
<dbReference type="AlphaFoldDB" id="A0A1V6W8Q7"/>
<feature type="compositionally biased region" description="Polar residues" evidence="10">
    <location>
        <begin position="1"/>
        <end position="47"/>
    </location>
</feature>
<reference evidence="17" key="2">
    <citation type="journal article" date="2017" name="Nat. Microbiol.">
        <title>Global analysis of biosynthetic gene clusters reveals vast potential of secondary metabolite production in Penicillium species.</title>
        <authorList>
            <person name="Nielsen J.C."/>
            <person name="Grijseels S."/>
            <person name="Prigent S."/>
            <person name="Ji B."/>
            <person name="Dainat J."/>
            <person name="Nielsen K.F."/>
            <person name="Frisvad J.C."/>
            <person name="Workman M."/>
            <person name="Nielsen J."/>
        </authorList>
    </citation>
    <scope>NUCLEOTIDE SEQUENCE [LARGE SCALE GENOMIC DNA]</scope>
    <source>
        <strain evidence="17">IBT 13039</strain>
    </source>
</reference>
<feature type="region of interest" description="Disordered" evidence="10">
    <location>
        <begin position="787"/>
        <end position="892"/>
    </location>
</feature>